<dbReference type="OrthoDB" id="975478at2"/>
<keyword evidence="2" id="KW-0812">Transmembrane</keyword>
<name>A0A3D8Y9Z3_9BACT</name>
<evidence type="ECO:0000256" key="1">
    <source>
        <dbReference type="SAM" id="MobiDB-lite"/>
    </source>
</evidence>
<keyword evidence="4" id="KW-1185">Reference proteome</keyword>
<gene>
    <name evidence="3" type="ORF">DSL64_14935</name>
</gene>
<sequence>MDPSEINNFENQWKKAFDEASETPPPSVWDEIEARLDRDEKDIIPLWWRRPKLWYAAASIIALLVVGGGYFINRSTNITGPEVAGRISQQASENKTEKADSDLNDSSSLASDEVKADKIAKQESSTEKVQVRREGLLAGTRPKKSKEQSVKDIPVDSRAFIAREDRVKEQNVANNTVDETFAKSASEVVSKEVTDLEVAMPDERMVAEAARTGLEVGALEGIGVSELDVFFQKRYVFYKPNAIQEEKLPELKKKGEYWAGIGLMPASFNPDVQIKDAPTAFSSAQNYSSQQSYRQGSATGTSKAGNAYALQTQAGMKLSKHWSLEMGVSYLKGNSSYEGGGYVLNTSSARSTNMLEDALVNLSAAKSGVVNSPSIGAGGGTYESLAGNAFIDVNRNVSNNYQYLQLPLQAGFTLNPDKKLSYSLLGGMMANFFLSNELESAAGQMIRTTASDEVYRSMNWAATTGLRFNYKLSDRWKASLMGSYQRAVSSGFRANQSLESHPYLYGVSWGMRYSF</sequence>
<evidence type="ECO:0000313" key="3">
    <source>
        <dbReference type="EMBL" id="REA60402.1"/>
    </source>
</evidence>
<accession>A0A3D8Y9Z3</accession>
<reference evidence="3 4" key="1">
    <citation type="submission" date="2018-07" db="EMBL/GenBank/DDBJ databases">
        <title>Dyadobacter roseus sp. nov., isolated from rose rhizosphere soil.</title>
        <authorList>
            <person name="Chen L."/>
        </authorList>
    </citation>
    <scope>NUCLEOTIDE SEQUENCE [LARGE SCALE GENOMIC DNA]</scope>
    <source>
        <strain evidence="3 4">RS19</strain>
    </source>
</reference>
<feature type="transmembrane region" description="Helical" evidence="2">
    <location>
        <begin position="53"/>
        <end position="72"/>
    </location>
</feature>
<comment type="caution">
    <text evidence="3">The sequence shown here is derived from an EMBL/GenBank/DDBJ whole genome shotgun (WGS) entry which is preliminary data.</text>
</comment>
<dbReference type="EMBL" id="QNUL01000011">
    <property type="protein sequence ID" value="REA60402.1"/>
    <property type="molecule type" value="Genomic_DNA"/>
</dbReference>
<organism evidence="3 4">
    <name type="scientific">Dyadobacter luteus</name>
    <dbReference type="NCBI Taxonomy" id="2259619"/>
    <lineage>
        <taxon>Bacteria</taxon>
        <taxon>Pseudomonadati</taxon>
        <taxon>Bacteroidota</taxon>
        <taxon>Cytophagia</taxon>
        <taxon>Cytophagales</taxon>
        <taxon>Spirosomataceae</taxon>
        <taxon>Dyadobacter</taxon>
    </lineage>
</organism>
<keyword evidence="2" id="KW-0472">Membrane</keyword>
<dbReference type="Proteomes" id="UP000256373">
    <property type="component" value="Unassembled WGS sequence"/>
</dbReference>
<evidence type="ECO:0008006" key="5">
    <source>
        <dbReference type="Google" id="ProtNLM"/>
    </source>
</evidence>
<dbReference type="RefSeq" id="WP_115831717.1">
    <property type="nucleotide sequence ID" value="NZ_QNUL01000011.1"/>
</dbReference>
<feature type="region of interest" description="Disordered" evidence="1">
    <location>
        <begin position="84"/>
        <end position="151"/>
    </location>
</feature>
<feature type="compositionally biased region" description="Basic and acidic residues" evidence="1">
    <location>
        <begin position="112"/>
        <end position="135"/>
    </location>
</feature>
<protein>
    <recommendedName>
        <fullName evidence="5">Outer membrane protein beta-barrel domain-containing protein</fullName>
    </recommendedName>
</protein>
<keyword evidence="2" id="KW-1133">Transmembrane helix</keyword>
<evidence type="ECO:0000313" key="4">
    <source>
        <dbReference type="Proteomes" id="UP000256373"/>
    </source>
</evidence>
<evidence type="ECO:0000256" key="2">
    <source>
        <dbReference type="SAM" id="Phobius"/>
    </source>
</evidence>
<dbReference type="AlphaFoldDB" id="A0A3D8Y9Z3"/>
<proteinExistence type="predicted"/>